<name>A0A926EF68_9FIRM</name>
<dbReference type="InterPro" id="IPR029052">
    <property type="entry name" value="Metallo-depent_PP-like"/>
</dbReference>
<dbReference type="Gene3D" id="3.60.21.10">
    <property type="match status" value="1"/>
</dbReference>
<evidence type="ECO:0000313" key="4">
    <source>
        <dbReference type="EMBL" id="MBC8571354.1"/>
    </source>
</evidence>
<dbReference type="NCBIfam" id="TIGR00040">
    <property type="entry name" value="yfcE"/>
    <property type="match status" value="1"/>
</dbReference>
<comment type="similarity">
    <text evidence="1 2">Belongs to the metallophosphoesterase superfamily. YfcE family.</text>
</comment>
<organism evidence="4 5">
    <name type="scientific">Zongyangia hominis</name>
    <dbReference type="NCBI Taxonomy" id="2763677"/>
    <lineage>
        <taxon>Bacteria</taxon>
        <taxon>Bacillati</taxon>
        <taxon>Bacillota</taxon>
        <taxon>Clostridia</taxon>
        <taxon>Eubacteriales</taxon>
        <taxon>Oscillospiraceae</taxon>
        <taxon>Zongyangia</taxon>
    </lineage>
</organism>
<dbReference type="InterPro" id="IPR000979">
    <property type="entry name" value="Phosphodiesterase_MJ0936/Vps29"/>
</dbReference>
<protein>
    <recommendedName>
        <fullName evidence="2">Phosphoesterase</fullName>
        <ecNumber evidence="2">3.1.4.-</ecNumber>
    </recommendedName>
</protein>
<dbReference type="EC" id="3.1.4.-" evidence="2"/>
<evidence type="ECO:0000256" key="1">
    <source>
        <dbReference type="ARBA" id="ARBA00008950"/>
    </source>
</evidence>
<dbReference type="GO" id="GO:0046872">
    <property type="term" value="F:metal ion binding"/>
    <property type="evidence" value="ECO:0007669"/>
    <property type="project" value="UniProtKB-KW"/>
</dbReference>
<dbReference type="InterPro" id="IPR024654">
    <property type="entry name" value="Calcineurin-like_PHP_lpxH"/>
</dbReference>
<dbReference type="RefSeq" id="WP_262398405.1">
    <property type="nucleotide sequence ID" value="NZ_JACRTC010000010.1"/>
</dbReference>
<accession>A0A926EF68</accession>
<sequence length="158" mass="17390">MRIVVFSDSHRDFFGLKKVVEAQPAAALFLHLGDHIRDMEDIRNCYPEKAVLGVPGNCDYGSDAPLTRVIEEGGVRIAMAHGHTLGVKGSLEPLKKWTREEDAQIALFGHTHVPVCSYEDGLYLLNPGSLGHPRDGRPSYGIIDITPNGIVTNIIYLK</sequence>
<dbReference type="Pfam" id="PF12850">
    <property type="entry name" value="Metallophos_2"/>
    <property type="match status" value="1"/>
</dbReference>
<reference evidence="4" key="1">
    <citation type="submission" date="2020-08" db="EMBL/GenBank/DDBJ databases">
        <title>Genome public.</title>
        <authorList>
            <person name="Liu C."/>
            <person name="Sun Q."/>
        </authorList>
    </citation>
    <scope>NUCLEOTIDE SEQUENCE</scope>
    <source>
        <strain evidence="4">NSJ-54</strain>
    </source>
</reference>
<dbReference type="GO" id="GO:0016787">
    <property type="term" value="F:hydrolase activity"/>
    <property type="evidence" value="ECO:0007669"/>
    <property type="project" value="UniProtKB-UniRule"/>
</dbReference>
<dbReference type="Proteomes" id="UP000660861">
    <property type="component" value="Unassembled WGS sequence"/>
</dbReference>
<keyword evidence="5" id="KW-1185">Reference proteome</keyword>
<proteinExistence type="inferred from homology"/>
<dbReference type="EMBL" id="JACRTC010000010">
    <property type="protein sequence ID" value="MBC8571354.1"/>
    <property type="molecule type" value="Genomic_DNA"/>
</dbReference>
<keyword evidence="2" id="KW-0479">Metal-binding</keyword>
<gene>
    <name evidence="4" type="ORF">H8709_11045</name>
</gene>
<dbReference type="PANTHER" id="PTHR11124">
    <property type="entry name" value="VACUOLAR SORTING PROTEIN VPS29"/>
    <property type="match status" value="1"/>
</dbReference>
<dbReference type="AlphaFoldDB" id="A0A926EF68"/>
<feature type="domain" description="Calcineurin-like phosphoesterase" evidence="3">
    <location>
        <begin position="1"/>
        <end position="146"/>
    </location>
</feature>
<evidence type="ECO:0000256" key="2">
    <source>
        <dbReference type="RuleBase" id="RU362039"/>
    </source>
</evidence>
<comment type="caution">
    <text evidence="4">The sequence shown here is derived from an EMBL/GenBank/DDBJ whole genome shotgun (WGS) entry which is preliminary data.</text>
</comment>
<evidence type="ECO:0000259" key="3">
    <source>
        <dbReference type="Pfam" id="PF12850"/>
    </source>
</evidence>
<evidence type="ECO:0000313" key="5">
    <source>
        <dbReference type="Proteomes" id="UP000660861"/>
    </source>
</evidence>
<comment type="cofactor">
    <cofactor evidence="2">
        <name>a divalent metal cation</name>
        <dbReference type="ChEBI" id="CHEBI:60240"/>
    </cofactor>
</comment>
<dbReference type="SUPFAM" id="SSF56300">
    <property type="entry name" value="Metallo-dependent phosphatases"/>
    <property type="match status" value="1"/>
</dbReference>